<dbReference type="PANTHER" id="PTHR33215:SF13">
    <property type="entry name" value="PROTEIN DISTAL ANTENNA"/>
    <property type="match status" value="1"/>
</dbReference>
<proteinExistence type="inferred from homology"/>
<feature type="coiled-coil region" evidence="2">
    <location>
        <begin position="80"/>
        <end position="121"/>
    </location>
</feature>
<comment type="similarity">
    <text evidence="1">Belongs to the transposase 8 family.</text>
</comment>
<evidence type="ECO:0000313" key="5">
    <source>
        <dbReference type="Proteomes" id="UP000034410"/>
    </source>
</evidence>
<dbReference type="GO" id="GO:0006313">
    <property type="term" value="P:DNA transposition"/>
    <property type="evidence" value="ECO:0007669"/>
    <property type="project" value="InterPro"/>
</dbReference>
<dbReference type="Gene3D" id="1.10.10.60">
    <property type="entry name" value="Homeodomain-like"/>
    <property type="match status" value="1"/>
</dbReference>
<dbReference type="KEGG" id="seds:AAY24_15905"/>
<dbReference type="KEGG" id="seds:AAY24_11570"/>
<accession>A0A0F7K157</accession>
<gene>
    <name evidence="3" type="ORF">AAY24_11570</name>
    <name evidence="4" type="ORF">AAY24_15905</name>
</gene>
<protein>
    <recommendedName>
        <fullName evidence="6">Transposase</fullName>
    </recommendedName>
</protein>
<dbReference type="EMBL" id="CP011412">
    <property type="protein sequence ID" value="AKH21597.1"/>
    <property type="molecule type" value="Genomic_DNA"/>
</dbReference>
<dbReference type="Proteomes" id="UP000034410">
    <property type="component" value="Chromosome"/>
</dbReference>
<dbReference type="GO" id="GO:0003677">
    <property type="term" value="F:DNA binding"/>
    <property type="evidence" value="ECO:0007669"/>
    <property type="project" value="InterPro"/>
</dbReference>
<dbReference type="GO" id="GO:0004803">
    <property type="term" value="F:transposase activity"/>
    <property type="evidence" value="ECO:0007669"/>
    <property type="project" value="InterPro"/>
</dbReference>
<dbReference type="OrthoDB" id="291972at2"/>
<sequence>MGQTKKRNYDRYTLEFKQQAVKLANHPKVIAKDIAESLGIHPVMLYRWRMEYKNGELRENKHMKSKQVSPKRLVKRTDPLVEKEAELAKANKRIKELEQALESCTEELDLLKKAKRFFEKTKR</sequence>
<evidence type="ECO:0000313" key="3">
    <source>
        <dbReference type="EMBL" id="AKH20883.1"/>
    </source>
</evidence>
<dbReference type="SUPFAM" id="SSF46689">
    <property type="entry name" value="Homeodomain-like"/>
    <property type="match status" value="1"/>
</dbReference>
<dbReference type="Pfam" id="PF01527">
    <property type="entry name" value="HTH_Tnp_1"/>
    <property type="match status" value="1"/>
</dbReference>
<evidence type="ECO:0000313" key="4">
    <source>
        <dbReference type="EMBL" id="AKH21597.1"/>
    </source>
</evidence>
<name>A0A0F7K157_9GAMM</name>
<organism evidence="4 5">
    <name type="scientific">Sedimenticola thiotaurini</name>
    <dbReference type="NCBI Taxonomy" id="1543721"/>
    <lineage>
        <taxon>Bacteria</taxon>
        <taxon>Pseudomonadati</taxon>
        <taxon>Pseudomonadota</taxon>
        <taxon>Gammaproteobacteria</taxon>
        <taxon>Chromatiales</taxon>
        <taxon>Sedimenticolaceae</taxon>
        <taxon>Sedimenticola</taxon>
    </lineage>
</organism>
<evidence type="ECO:0008006" key="6">
    <source>
        <dbReference type="Google" id="ProtNLM"/>
    </source>
</evidence>
<dbReference type="InterPro" id="IPR002514">
    <property type="entry name" value="Transposase_8"/>
</dbReference>
<dbReference type="AlphaFoldDB" id="A0A0F7K157"/>
<reference evidence="4 5" key="1">
    <citation type="journal article" date="2015" name="Genome Announc.">
        <title>Complete Genome Sequence of Sedimenticola thiotaurini Strain SIP-G1, a Polyphosphate- and Polyhydroxyalkanoate-Accumulating Sulfur-Oxidizing Gammaproteobacterium Isolated from Salt Marsh Sediments.</title>
        <authorList>
            <person name="Flood B.E."/>
            <person name="Jones D.S."/>
            <person name="Bailey J.V."/>
        </authorList>
    </citation>
    <scope>NUCLEOTIDE SEQUENCE [LARGE SCALE GENOMIC DNA]</scope>
    <source>
        <strain evidence="4 5">SIP-G1</strain>
    </source>
</reference>
<keyword evidence="2" id="KW-0175">Coiled coil</keyword>
<dbReference type="RefSeq" id="WP_046859812.1">
    <property type="nucleotide sequence ID" value="NZ_CP011412.1"/>
</dbReference>
<dbReference type="PANTHER" id="PTHR33215">
    <property type="entry name" value="PROTEIN DISTAL ANTENNA"/>
    <property type="match status" value="1"/>
</dbReference>
<keyword evidence="5" id="KW-1185">Reference proteome</keyword>
<dbReference type="InterPro" id="IPR009057">
    <property type="entry name" value="Homeodomain-like_sf"/>
</dbReference>
<dbReference type="InterPro" id="IPR051839">
    <property type="entry name" value="RD_transcriptional_regulator"/>
</dbReference>
<evidence type="ECO:0000256" key="1">
    <source>
        <dbReference type="ARBA" id="ARBA00009964"/>
    </source>
</evidence>
<evidence type="ECO:0000256" key="2">
    <source>
        <dbReference type="SAM" id="Coils"/>
    </source>
</evidence>
<dbReference type="EMBL" id="CP011412">
    <property type="protein sequence ID" value="AKH20883.1"/>
    <property type="molecule type" value="Genomic_DNA"/>
</dbReference>